<comment type="caution">
    <text evidence="1">The sequence shown here is derived from an EMBL/GenBank/DDBJ whole genome shotgun (WGS) entry which is preliminary data.</text>
</comment>
<evidence type="ECO:0000313" key="2">
    <source>
        <dbReference type="Proteomes" id="UP001200145"/>
    </source>
</evidence>
<dbReference type="CDD" id="cd00293">
    <property type="entry name" value="USP-like"/>
    <property type="match status" value="1"/>
</dbReference>
<dbReference type="EMBL" id="JAKEVY010000006">
    <property type="protein sequence ID" value="MCF1716758.1"/>
    <property type="molecule type" value="Genomic_DNA"/>
</dbReference>
<proteinExistence type="predicted"/>
<protein>
    <submittedName>
        <fullName evidence="1">Universal stress protein</fullName>
    </submittedName>
</protein>
<accession>A0ABS9BLZ5</accession>
<gene>
    <name evidence="1" type="ORF">L0U88_19100</name>
</gene>
<dbReference type="Gene3D" id="3.40.50.12370">
    <property type="match status" value="1"/>
</dbReference>
<evidence type="ECO:0000313" key="1">
    <source>
        <dbReference type="EMBL" id="MCF1716758.1"/>
    </source>
</evidence>
<organism evidence="1 2">
    <name type="scientific">Flavihumibacter fluminis</name>
    <dbReference type="NCBI Taxonomy" id="2909236"/>
    <lineage>
        <taxon>Bacteria</taxon>
        <taxon>Pseudomonadati</taxon>
        <taxon>Bacteroidota</taxon>
        <taxon>Chitinophagia</taxon>
        <taxon>Chitinophagales</taxon>
        <taxon>Chitinophagaceae</taxon>
        <taxon>Flavihumibacter</taxon>
    </lineage>
</organism>
<reference evidence="1 2" key="1">
    <citation type="submission" date="2022-01" db="EMBL/GenBank/DDBJ databases">
        <title>Flavihumibacter sp. nov., isolated from sediment of a river.</title>
        <authorList>
            <person name="Liu H."/>
        </authorList>
    </citation>
    <scope>NUCLEOTIDE SEQUENCE [LARGE SCALE GENOMIC DNA]</scope>
    <source>
        <strain evidence="1 2">RY-1</strain>
    </source>
</reference>
<dbReference type="Proteomes" id="UP001200145">
    <property type="component" value="Unassembled WGS sequence"/>
</dbReference>
<dbReference type="RefSeq" id="WP_234868195.1">
    <property type="nucleotide sequence ID" value="NZ_JAKEVY010000006.1"/>
</dbReference>
<keyword evidence="2" id="KW-1185">Reference proteome</keyword>
<name>A0ABS9BLZ5_9BACT</name>
<sequence length="279" mass="31626">MKKFLLVLDGFQLSMGTVDFAIRLAKSEQAQLVGLFPEEPTYRSYDMYRVIMGASDVDQTVENLDKLDEAKREEAMSQFQSACEKAGITFSIHRDKRLADRVVIEESTYADLLIICKLERFSLAEEEIPSVFLQKLMASSFCPVLVVPPAYQAVDEVFILYDGKPSSVFAAKHFRYILPGLAATPNVQVVTVHPEGESSHLPNNKLMRDFVNRFYPNANYIQLRGSSEEQIKGYVRNNSGNELLVVGAYRRSDLSRWFKSSMADVLIKELNNPVFIAHH</sequence>
<dbReference type="SUPFAM" id="SSF52402">
    <property type="entry name" value="Adenine nucleotide alpha hydrolases-like"/>
    <property type="match status" value="2"/>
</dbReference>